<evidence type="ECO:0000256" key="2">
    <source>
        <dbReference type="ARBA" id="ARBA00022737"/>
    </source>
</evidence>
<feature type="zinc finger region" description="C3H1-type" evidence="5">
    <location>
        <begin position="118"/>
        <end position="145"/>
    </location>
</feature>
<dbReference type="Proteomes" id="UP000094565">
    <property type="component" value="Chromosome 2"/>
</dbReference>
<dbReference type="GO" id="GO:0061630">
    <property type="term" value="F:ubiquitin protein ligase activity"/>
    <property type="evidence" value="ECO:0007669"/>
    <property type="project" value="InterPro"/>
</dbReference>
<dbReference type="GO" id="GO:0008270">
    <property type="term" value="F:zinc ion binding"/>
    <property type="evidence" value="ECO:0007669"/>
    <property type="project" value="UniProtKB-KW"/>
</dbReference>
<evidence type="ECO:0000256" key="1">
    <source>
        <dbReference type="ARBA" id="ARBA00022723"/>
    </source>
</evidence>
<protein>
    <submittedName>
        <fullName evidence="8">BA75_03215T0</fullName>
    </submittedName>
</protein>
<dbReference type="Pfam" id="PF18044">
    <property type="entry name" value="zf-CCCH_4"/>
    <property type="match status" value="1"/>
</dbReference>
<evidence type="ECO:0000256" key="4">
    <source>
        <dbReference type="ARBA" id="ARBA00022833"/>
    </source>
</evidence>
<dbReference type="PANTHER" id="PTHR11224:SF10">
    <property type="entry name" value="IP09428P-RELATED"/>
    <property type="match status" value="1"/>
</dbReference>
<evidence type="ECO:0000313" key="8">
    <source>
        <dbReference type="EMBL" id="ANZ74865.1"/>
    </source>
</evidence>
<keyword evidence="3 5" id="KW-0863">Zinc-finger</keyword>
<sequence length="368" mass="39342">MAKSPETRLRPSLEVPFHSSSTRRFSGPKNSLAESTNGLASPLAAKELKITTSKQSQTPVTISNDMLNINPNLKSIVEGGTSPIAESNVGVAAFAATATAASLQLSGSSSSKSPTSRNLSHVPCKFYRQGACQAGSSCPFSHTLTQTSQAATCKYFQKGTCKFGSKCALVHISPEGKKVNLKALNQAYQVPKHERSLSSSQGLNQQIHKEPETSDDQASSMSSPTRTITSQMASSPFSNTNSIWSGTGSKERQLSGPTFSTGSFSRGSFSRGSFSNHTVSKAELNQLISGCAISDDEVDGAENINALGAEDFLPSSLSDLLTPQELKRKNSKSGSRANLRHLFDAPLFGRQNEAGTRIEEDTQFWIDY</sequence>
<dbReference type="SMART" id="SM00356">
    <property type="entry name" value="ZnF_C3H1"/>
    <property type="match status" value="2"/>
</dbReference>
<dbReference type="OrthoDB" id="411372at2759"/>
<dbReference type="PANTHER" id="PTHR11224">
    <property type="entry name" value="MAKORIN-RELATED"/>
    <property type="match status" value="1"/>
</dbReference>
<keyword evidence="1 5" id="KW-0479">Metal-binding</keyword>
<evidence type="ECO:0000313" key="9">
    <source>
        <dbReference type="Proteomes" id="UP000094565"/>
    </source>
</evidence>
<feature type="compositionally biased region" description="Polar residues" evidence="6">
    <location>
        <begin position="216"/>
        <end position="248"/>
    </location>
</feature>
<feature type="region of interest" description="Disordered" evidence="6">
    <location>
        <begin position="1"/>
        <end position="36"/>
    </location>
</feature>
<dbReference type="InterPro" id="IPR000571">
    <property type="entry name" value="Znf_CCCH"/>
</dbReference>
<reference evidence="8 9" key="1">
    <citation type="submission" date="2016-02" db="EMBL/GenBank/DDBJ databases">
        <title>Comparative genomic and transcriptomic foundation for Pichia pastoris.</title>
        <authorList>
            <person name="Love K.R."/>
            <person name="Shah K.A."/>
            <person name="Whittaker C.A."/>
            <person name="Wu J."/>
            <person name="Bartlett M.C."/>
            <person name="Ma D."/>
            <person name="Leeson R.L."/>
            <person name="Priest M."/>
            <person name="Young S.K."/>
            <person name="Love J.C."/>
        </authorList>
    </citation>
    <scope>NUCLEOTIDE SEQUENCE [LARGE SCALE GENOMIC DNA]</scope>
    <source>
        <strain evidence="8 9">ATCC 28485</strain>
    </source>
</reference>
<keyword evidence="2" id="KW-0677">Repeat</keyword>
<name>A0A1B2JAG0_PICPA</name>
<dbReference type="GO" id="GO:0000209">
    <property type="term" value="P:protein polyubiquitination"/>
    <property type="evidence" value="ECO:0007669"/>
    <property type="project" value="InterPro"/>
</dbReference>
<evidence type="ECO:0000259" key="7">
    <source>
        <dbReference type="PROSITE" id="PS50103"/>
    </source>
</evidence>
<dbReference type="InterPro" id="IPR041367">
    <property type="entry name" value="Znf-CCCH_4"/>
</dbReference>
<feature type="domain" description="C3H1-type" evidence="7">
    <location>
        <begin position="118"/>
        <end position="145"/>
    </location>
</feature>
<keyword evidence="9" id="KW-1185">Reference proteome</keyword>
<evidence type="ECO:0000256" key="3">
    <source>
        <dbReference type="ARBA" id="ARBA00022771"/>
    </source>
</evidence>
<dbReference type="Pfam" id="PF00642">
    <property type="entry name" value="zf-CCCH"/>
    <property type="match status" value="1"/>
</dbReference>
<dbReference type="InterPro" id="IPR036855">
    <property type="entry name" value="Znf_CCCH_sf"/>
</dbReference>
<dbReference type="PROSITE" id="PS50103">
    <property type="entry name" value="ZF_C3H1"/>
    <property type="match status" value="2"/>
</dbReference>
<dbReference type="SUPFAM" id="SSF90229">
    <property type="entry name" value="CCCH zinc finger"/>
    <property type="match status" value="2"/>
</dbReference>
<dbReference type="Gene3D" id="4.10.1000.10">
    <property type="entry name" value="Zinc finger, CCCH-type"/>
    <property type="match status" value="1"/>
</dbReference>
<gene>
    <name evidence="8" type="primary">LEE1</name>
    <name evidence="8" type="ORF">ATY40_BA7503215</name>
</gene>
<keyword evidence="4 5" id="KW-0862">Zinc</keyword>
<feature type="compositionally biased region" description="Basic and acidic residues" evidence="6">
    <location>
        <begin position="1"/>
        <end position="11"/>
    </location>
</feature>
<dbReference type="AlphaFoldDB" id="A0A1B2JAG0"/>
<dbReference type="Gene3D" id="1.20.120.1350">
    <property type="entry name" value="Pneumovirus matrix protein 2 (M2), zinc-binding domain"/>
    <property type="match status" value="1"/>
</dbReference>
<feature type="region of interest" description="Disordered" evidence="6">
    <location>
        <begin position="192"/>
        <end position="262"/>
    </location>
</feature>
<feature type="compositionally biased region" description="Polar residues" evidence="6">
    <location>
        <begin position="18"/>
        <end position="36"/>
    </location>
</feature>
<evidence type="ECO:0000256" key="6">
    <source>
        <dbReference type="SAM" id="MobiDB-lite"/>
    </source>
</evidence>
<dbReference type="EMBL" id="CP014585">
    <property type="protein sequence ID" value="ANZ74865.1"/>
    <property type="molecule type" value="Genomic_DNA"/>
</dbReference>
<feature type="domain" description="C3H1-type" evidence="7">
    <location>
        <begin position="147"/>
        <end position="174"/>
    </location>
</feature>
<dbReference type="InterPro" id="IPR045072">
    <property type="entry name" value="MKRN-like"/>
</dbReference>
<evidence type="ECO:0000256" key="5">
    <source>
        <dbReference type="PROSITE-ProRule" id="PRU00723"/>
    </source>
</evidence>
<feature type="zinc finger region" description="C3H1-type" evidence="5">
    <location>
        <begin position="147"/>
        <end position="174"/>
    </location>
</feature>
<accession>A0A1B2JAG0</accession>
<proteinExistence type="predicted"/>
<organism evidence="8 9">
    <name type="scientific">Komagataella pastoris</name>
    <name type="common">Yeast</name>
    <name type="synonym">Pichia pastoris</name>
    <dbReference type="NCBI Taxonomy" id="4922"/>
    <lineage>
        <taxon>Eukaryota</taxon>
        <taxon>Fungi</taxon>
        <taxon>Dikarya</taxon>
        <taxon>Ascomycota</taxon>
        <taxon>Saccharomycotina</taxon>
        <taxon>Pichiomycetes</taxon>
        <taxon>Pichiales</taxon>
        <taxon>Pichiaceae</taxon>
        <taxon>Komagataella</taxon>
    </lineage>
</organism>
<feature type="compositionally biased region" description="Polar residues" evidence="6">
    <location>
        <begin position="197"/>
        <end position="206"/>
    </location>
</feature>